<sequence>MPDILYFAWLRDRLGRDREAMTLPPGVTRVSDLVQVLHGRGGEYGEIFGQPELVRVAVNQSFATLDASIGPDDEIAFFPPVTGG</sequence>
<dbReference type="CDD" id="cd00754">
    <property type="entry name" value="Ubl_MoaD"/>
    <property type="match status" value="1"/>
</dbReference>
<dbReference type="Proteomes" id="UP000248301">
    <property type="component" value="Unassembled WGS sequence"/>
</dbReference>
<dbReference type="EMBL" id="NKUF01000021">
    <property type="protein sequence ID" value="PYD62872.1"/>
    <property type="molecule type" value="Genomic_DNA"/>
</dbReference>
<dbReference type="NCBIfam" id="TIGR01682">
    <property type="entry name" value="moaD"/>
    <property type="match status" value="1"/>
</dbReference>
<name>A0A318PWD9_9PROT</name>
<protein>
    <submittedName>
        <fullName evidence="1">Molybdopterin converting factor subunit 1</fullName>
    </submittedName>
</protein>
<dbReference type="RefSeq" id="WP_110913867.1">
    <property type="nucleotide sequence ID" value="NZ_NKUF01000021.1"/>
</dbReference>
<dbReference type="Gene3D" id="3.10.20.30">
    <property type="match status" value="1"/>
</dbReference>
<comment type="caution">
    <text evidence="1">The sequence shown here is derived from an EMBL/GenBank/DDBJ whole genome shotgun (WGS) entry which is preliminary data.</text>
</comment>
<evidence type="ECO:0000313" key="2">
    <source>
        <dbReference type="Proteomes" id="UP000248301"/>
    </source>
</evidence>
<organism evidence="1 2">
    <name type="scientific">Gluconacetobacter entanii</name>
    <dbReference type="NCBI Taxonomy" id="108528"/>
    <lineage>
        <taxon>Bacteria</taxon>
        <taxon>Pseudomonadati</taxon>
        <taxon>Pseudomonadota</taxon>
        <taxon>Alphaproteobacteria</taxon>
        <taxon>Acetobacterales</taxon>
        <taxon>Acetobacteraceae</taxon>
        <taxon>Gluconacetobacter</taxon>
    </lineage>
</organism>
<dbReference type="AlphaFoldDB" id="A0A318PWD9"/>
<dbReference type="InterPro" id="IPR016155">
    <property type="entry name" value="Mopterin_synth/thiamin_S_b"/>
</dbReference>
<evidence type="ECO:0000313" key="1">
    <source>
        <dbReference type="EMBL" id="PYD62872.1"/>
    </source>
</evidence>
<dbReference type="OrthoDB" id="9800712at2"/>
<proteinExistence type="predicted"/>
<reference evidence="1 2" key="1">
    <citation type="submission" date="2017-07" db="EMBL/GenBank/DDBJ databases">
        <title>A draft genome sequence of Gluconacetobacter entanii LTH 4560.</title>
        <authorList>
            <person name="Skraban J."/>
            <person name="Cleenwerck I."/>
            <person name="Vandamme P."/>
            <person name="Trcek J."/>
        </authorList>
    </citation>
    <scope>NUCLEOTIDE SEQUENCE [LARGE SCALE GENOMIC DNA]</scope>
    <source>
        <strain evidence="1 2">LTH 4560</strain>
    </source>
</reference>
<dbReference type="SUPFAM" id="SSF54285">
    <property type="entry name" value="MoaD/ThiS"/>
    <property type="match status" value="1"/>
</dbReference>
<dbReference type="InterPro" id="IPR012675">
    <property type="entry name" value="Beta-grasp_dom_sf"/>
</dbReference>
<dbReference type="Pfam" id="PF02597">
    <property type="entry name" value="ThiS"/>
    <property type="match status" value="1"/>
</dbReference>
<gene>
    <name evidence="1" type="primary">moaD</name>
    <name evidence="1" type="ORF">CFR72_10250</name>
</gene>
<accession>A0A318PWD9</accession>
<dbReference type="InterPro" id="IPR003749">
    <property type="entry name" value="ThiS/MoaD-like"/>
</dbReference>